<name>B9F5S7_ORYSJ</name>
<dbReference type="EMBL" id="CM000140">
    <property type="protein sequence ID" value="EEE59960.1"/>
    <property type="molecule type" value="Genomic_DNA"/>
</dbReference>
<organism evidence="2">
    <name type="scientific">Oryza sativa subsp. japonica</name>
    <name type="common">Rice</name>
    <dbReference type="NCBI Taxonomy" id="39947"/>
    <lineage>
        <taxon>Eukaryota</taxon>
        <taxon>Viridiplantae</taxon>
        <taxon>Streptophyta</taxon>
        <taxon>Embryophyta</taxon>
        <taxon>Tracheophyta</taxon>
        <taxon>Spermatophyta</taxon>
        <taxon>Magnoliopsida</taxon>
        <taxon>Liliopsida</taxon>
        <taxon>Poales</taxon>
        <taxon>Poaceae</taxon>
        <taxon>BOP clade</taxon>
        <taxon>Oryzoideae</taxon>
        <taxon>Oryzeae</taxon>
        <taxon>Oryzinae</taxon>
        <taxon>Oryza</taxon>
        <taxon>Oryza sativa</taxon>
    </lineage>
</organism>
<feature type="region of interest" description="Disordered" evidence="1">
    <location>
        <begin position="50"/>
        <end position="71"/>
    </location>
</feature>
<dbReference type="AlphaFoldDB" id="B9F5S7"/>
<gene>
    <name evidence="2" type="ORF">OsJ_12650</name>
</gene>
<reference evidence="2" key="2">
    <citation type="submission" date="2008-12" db="EMBL/GenBank/DDBJ databases">
        <title>Improved gene annotation of the rice (Oryza sativa) genomes.</title>
        <authorList>
            <person name="Wang J."/>
            <person name="Li R."/>
            <person name="Fan W."/>
            <person name="Huang Q."/>
            <person name="Zhang J."/>
            <person name="Zhou Y."/>
            <person name="Hu Y."/>
            <person name="Zi S."/>
            <person name="Li J."/>
            <person name="Ni P."/>
            <person name="Zheng H."/>
            <person name="Zhang Y."/>
            <person name="Zhao M."/>
            <person name="Hao Q."/>
            <person name="McDermott J."/>
            <person name="Samudrala R."/>
            <person name="Kristiansen K."/>
            <person name="Wong G.K.-S."/>
        </authorList>
    </citation>
    <scope>NUCLEOTIDE SEQUENCE</scope>
</reference>
<reference evidence="2" key="1">
    <citation type="journal article" date="2005" name="PLoS Biol.">
        <title>The genomes of Oryza sativa: a history of duplications.</title>
        <authorList>
            <person name="Yu J."/>
            <person name="Wang J."/>
            <person name="Lin W."/>
            <person name="Li S."/>
            <person name="Li H."/>
            <person name="Zhou J."/>
            <person name="Ni P."/>
            <person name="Dong W."/>
            <person name="Hu S."/>
            <person name="Zeng C."/>
            <person name="Zhang J."/>
            <person name="Zhang Y."/>
            <person name="Li R."/>
            <person name="Xu Z."/>
            <person name="Li S."/>
            <person name="Li X."/>
            <person name="Zheng H."/>
            <person name="Cong L."/>
            <person name="Lin L."/>
            <person name="Yin J."/>
            <person name="Geng J."/>
            <person name="Li G."/>
            <person name="Shi J."/>
            <person name="Liu J."/>
            <person name="Lv H."/>
            <person name="Li J."/>
            <person name="Wang J."/>
            <person name="Deng Y."/>
            <person name="Ran L."/>
            <person name="Shi X."/>
            <person name="Wang X."/>
            <person name="Wu Q."/>
            <person name="Li C."/>
            <person name="Ren X."/>
            <person name="Wang J."/>
            <person name="Wang X."/>
            <person name="Li D."/>
            <person name="Liu D."/>
            <person name="Zhang X."/>
            <person name="Ji Z."/>
            <person name="Zhao W."/>
            <person name="Sun Y."/>
            <person name="Zhang Z."/>
            <person name="Bao J."/>
            <person name="Han Y."/>
            <person name="Dong L."/>
            <person name="Ji J."/>
            <person name="Chen P."/>
            <person name="Wu S."/>
            <person name="Liu J."/>
            <person name="Xiao Y."/>
            <person name="Bu D."/>
            <person name="Tan J."/>
            <person name="Yang L."/>
            <person name="Ye C."/>
            <person name="Zhang J."/>
            <person name="Xu J."/>
            <person name="Zhou Y."/>
            <person name="Yu Y."/>
            <person name="Zhang B."/>
            <person name="Zhuang S."/>
            <person name="Wei H."/>
            <person name="Liu B."/>
            <person name="Lei M."/>
            <person name="Yu H."/>
            <person name="Li Y."/>
            <person name="Xu H."/>
            <person name="Wei S."/>
            <person name="He X."/>
            <person name="Fang L."/>
            <person name="Zhang Z."/>
            <person name="Zhang Y."/>
            <person name="Huang X."/>
            <person name="Su Z."/>
            <person name="Tong W."/>
            <person name="Li J."/>
            <person name="Tong Z."/>
            <person name="Li S."/>
            <person name="Ye J."/>
            <person name="Wang L."/>
            <person name="Fang L."/>
            <person name="Lei T."/>
            <person name="Chen C."/>
            <person name="Chen H."/>
            <person name="Xu Z."/>
            <person name="Li H."/>
            <person name="Huang H."/>
            <person name="Zhang F."/>
            <person name="Xu H."/>
            <person name="Li N."/>
            <person name="Zhao C."/>
            <person name="Li S."/>
            <person name="Dong L."/>
            <person name="Huang Y."/>
            <person name="Li L."/>
            <person name="Xi Y."/>
            <person name="Qi Q."/>
            <person name="Li W."/>
            <person name="Zhang B."/>
            <person name="Hu W."/>
            <person name="Zhang Y."/>
            <person name="Tian X."/>
            <person name="Jiao Y."/>
            <person name="Liang X."/>
            <person name="Jin J."/>
            <person name="Gao L."/>
            <person name="Zheng W."/>
            <person name="Hao B."/>
            <person name="Liu S."/>
            <person name="Wang W."/>
            <person name="Yuan L."/>
            <person name="Cao M."/>
            <person name="McDermott J."/>
            <person name="Samudrala R."/>
            <person name="Wang J."/>
            <person name="Wong G.K."/>
            <person name="Yang H."/>
        </authorList>
    </citation>
    <scope>NUCLEOTIDE SEQUENCE [LARGE SCALE GENOMIC DNA]</scope>
</reference>
<protein>
    <submittedName>
        <fullName evidence="2">Uncharacterized protein</fullName>
    </submittedName>
</protein>
<evidence type="ECO:0000313" key="2">
    <source>
        <dbReference type="EMBL" id="EEE59960.1"/>
    </source>
</evidence>
<proteinExistence type="predicted"/>
<evidence type="ECO:0000256" key="1">
    <source>
        <dbReference type="SAM" id="MobiDB-lite"/>
    </source>
</evidence>
<accession>B9F5S7</accession>
<dbReference type="Proteomes" id="UP000007752">
    <property type="component" value="Chromosome 3"/>
</dbReference>
<sequence length="114" mass="12098">MVAVAIHPGALGQNPHISTSVVREAALDDVNHGGELVKLVGRINASASVAGRRREGGDMDGRRREHGVGVSRGEEEKLGLRVAVGCFCPSSVAMSMTRIRIPELVREAFLTRAA</sequence>
<feature type="compositionally biased region" description="Basic and acidic residues" evidence="1">
    <location>
        <begin position="52"/>
        <end position="71"/>
    </location>
</feature>